<evidence type="ECO:0000313" key="2">
    <source>
        <dbReference type="Proteomes" id="UP000790377"/>
    </source>
</evidence>
<comment type="caution">
    <text evidence="1">The sequence shown here is derived from an EMBL/GenBank/DDBJ whole genome shotgun (WGS) entry which is preliminary data.</text>
</comment>
<sequence length="1371" mass="151903">MLRSNDEAHSVSTITKEDPLHDLSYLQSPIDTIMESLRSNTNVSHHDLMDSYNTFTNRLRSLGDQLEHRRDNQDAPPALQYFRHYASPISQALHRDISLAHADPFSRSRPSSTSQSVSLISTQDITPDVIQYARDISSLCLHAFCSLSVIVRFPALYAMFSDTHLNIILSETLSIAQAKRLPIHNSRKIHALSLWIIQFQRLPLATLSHHSSEIIQVLRDTLEHEQRQDDMRSLTIDGLKGIRHLISNYASVFLALASDLLPLILPILASSSPSLRLQAALVLGSIAHTLTSPSSSVVAHQTRITISENVLNFLNSECSKKKPPQDISALPTIFQVALAKDKQPSPGDGPTWALSVLASFIILSDHTLFSHSRALKFCFRYLAISLTHSRSAVRALHPSVWRCLVWAFGRLPGHVADNDDINVRHSAFQIIKQELSSGIGIALIATLLAPTPYHAASTFDYRSESEDISKALTIVNEMVKSQTMHTSQQGLSILEQLTKGVAAYSSSPTDGISTWNIDQAVPLALLDGTILNSEWRQLPSILRAMQSPSINYVRCLSEIEIMEHHEMLSSIWVRLARNDPRKLFPRELIRIWQSLLLVEAQLTQGRGHLTTPSDFATRVAYIVIDFLPHFPTKSGGDSWQEIAEQARLLSKVRQLWTVVKNVFVAPCLAGLAELILTGVLQHQFHLNDEDVRDAWSVLCADLISVNNPSFVKGLCLHIGPEKTHRVLVQRELWGVAARCIGTLESKPSWEDMVIFLSMPFGIWAMSDSELDLWEIILQSSISTAKLDSTKPSVLIERFTEHISDKNLDLSLTFQKVVTLLLSHLQLSNDTEMPNNFLSLVDALLCAHYPPNAELLQTSLDILRALRTLITSSSVSVVISMVFALRQGLSLWIEDQTEELLEDEYNEFIIPLYSDTLHILENHSPSPVALVSISCFLAAGFVRIPPPAIGPMAFEKFWKATYHQQTQFYDNIPANIKACLRAFQDAFGGDLCAGSSQLVESQTGSSTTNSPSASQNLTREIDAPQLLSDRDHRSANHTPVHPAGEADPELTPTGGAPSSPRTTKYFVSSPVNALHQLQDYASHLEESVASMELSPSEPSNRPHHSPVVNTVSRDAGRKKPSTKRKSDDSDNVNEPAKRSRTADNISLRRSKRFISQPVTRVTSPVILNRTGSAPAGHSRRALFDGVELPTMRQIVSRERASKRNSSARRGEGTKLSSARSLQASGSQLCQPSPPLSEKYDDSDEIDYLMPSEMEVETSLAEVPASSPLHSPTHLTDTDASIDLNFDASDNPSRPIRSQSQVIQSPPHRLPLRRSKTTSTRLDILQDFYAAVSNGASQIPVQELLQATKLVHQIGAVLSEQMGKKFGGQEPEP</sequence>
<accession>A0ACB8A763</accession>
<proteinExistence type="predicted"/>
<reference evidence="1" key="1">
    <citation type="journal article" date="2021" name="New Phytol.">
        <title>Evolutionary innovations through gain and loss of genes in the ectomycorrhizal Boletales.</title>
        <authorList>
            <person name="Wu G."/>
            <person name="Miyauchi S."/>
            <person name="Morin E."/>
            <person name="Kuo A."/>
            <person name="Drula E."/>
            <person name="Varga T."/>
            <person name="Kohler A."/>
            <person name="Feng B."/>
            <person name="Cao Y."/>
            <person name="Lipzen A."/>
            <person name="Daum C."/>
            <person name="Hundley H."/>
            <person name="Pangilinan J."/>
            <person name="Johnson J."/>
            <person name="Barry K."/>
            <person name="LaButti K."/>
            <person name="Ng V."/>
            <person name="Ahrendt S."/>
            <person name="Min B."/>
            <person name="Choi I.G."/>
            <person name="Park H."/>
            <person name="Plett J.M."/>
            <person name="Magnuson J."/>
            <person name="Spatafora J.W."/>
            <person name="Nagy L.G."/>
            <person name="Henrissat B."/>
            <person name="Grigoriev I.V."/>
            <person name="Yang Z.L."/>
            <person name="Xu J."/>
            <person name="Martin F.M."/>
        </authorList>
    </citation>
    <scope>NUCLEOTIDE SEQUENCE</scope>
    <source>
        <strain evidence="1">ATCC 28755</strain>
    </source>
</reference>
<keyword evidence="2" id="KW-1185">Reference proteome</keyword>
<evidence type="ECO:0000313" key="1">
    <source>
        <dbReference type="EMBL" id="KAH7908836.1"/>
    </source>
</evidence>
<dbReference type="Proteomes" id="UP000790377">
    <property type="component" value="Unassembled WGS sequence"/>
</dbReference>
<name>A0ACB8A763_9AGAM</name>
<dbReference type="EMBL" id="MU267795">
    <property type="protein sequence ID" value="KAH7908836.1"/>
    <property type="molecule type" value="Genomic_DNA"/>
</dbReference>
<protein>
    <submittedName>
        <fullName evidence="1">Uncharacterized protein</fullName>
    </submittedName>
</protein>
<gene>
    <name evidence="1" type="ORF">BJ138DRAFT_1128144</name>
</gene>
<organism evidence="1 2">
    <name type="scientific">Hygrophoropsis aurantiaca</name>
    <dbReference type="NCBI Taxonomy" id="72124"/>
    <lineage>
        <taxon>Eukaryota</taxon>
        <taxon>Fungi</taxon>
        <taxon>Dikarya</taxon>
        <taxon>Basidiomycota</taxon>
        <taxon>Agaricomycotina</taxon>
        <taxon>Agaricomycetes</taxon>
        <taxon>Agaricomycetidae</taxon>
        <taxon>Boletales</taxon>
        <taxon>Coniophorineae</taxon>
        <taxon>Hygrophoropsidaceae</taxon>
        <taxon>Hygrophoropsis</taxon>
    </lineage>
</organism>